<dbReference type="FunCoup" id="A0A1C7NQG3">
    <property type="interactions" value="24"/>
</dbReference>
<dbReference type="InterPro" id="IPR036812">
    <property type="entry name" value="NAD(P)_OxRdtase_dom_sf"/>
</dbReference>
<dbReference type="PANTHER" id="PTHR43364:SF4">
    <property type="entry name" value="NAD(P)-LINKED OXIDOREDUCTASE SUPERFAMILY PROTEIN"/>
    <property type="match status" value="1"/>
</dbReference>
<dbReference type="PANTHER" id="PTHR43364">
    <property type="entry name" value="NADH-SPECIFIC METHYLGLYOXAL REDUCTASE-RELATED"/>
    <property type="match status" value="1"/>
</dbReference>
<dbReference type="SUPFAM" id="SSF51430">
    <property type="entry name" value="NAD(P)-linked oxidoreductase"/>
    <property type="match status" value="1"/>
</dbReference>
<organism evidence="3 4">
    <name type="scientific">Choanephora cucurbitarum</name>
    <dbReference type="NCBI Taxonomy" id="101091"/>
    <lineage>
        <taxon>Eukaryota</taxon>
        <taxon>Fungi</taxon>
        <taxon>Fungi incertae sedis</taxon>
        <taxon>Mucoromycota</taxon>
        <taxon>Mucoromycotina</taxon>
        <taxon>Mucoromycetes</taxon>
        <taxon>Mucorales</taxon>
        <taxon>Mucorineae</taxon>
        <taxon>Choanephoraceae</taxon>
        <taxon>Choanephoroideae</taxon>
        <taxon>Choanephora</taxon>
    </lineage>
</organism>
<dbReference type="Gene3D" id="3.20.20.100">
    <property type="entry name" value="NADP-dependent oxidoreductase domain"/>
    <property type="match status" value="1"/>
</dbReference>
<dbReference type="CDD" id="cd19079">
    <property type="entry name" value="AKR_EcYajO-like"/>
    <property type="match status" value="1"/>
</dbReference>
<dbReference type="GO" id="GO:0005829">
    <property type="term" value="C:cytosol"/>
    <property type="evidence" value="ECO:0007669"/>
    <property type="project" value="UniProtKB-ARBA"/>
</dbReference>
<gene>
    <name evidence="3" type="primary">vrdA_1</name>
    <name evidence="3" type="ORF">A0J61_00577</name>
</gene>
<evidence type="ECO:0000256" key="1">
    <source>
        <dbReference type="ARBA" id="ARBA00023002"/>
    </source>
</evidence>
<dbReference type="Proteomes" id="UP000093000">
    <property type="component" value="Unassembled WGS sequence"/>
</dbReference>
<evidence type="ECO:0000313" key="4">
    <source>
        <dbReference type="Proteomes" id="UP000093000"/>
    </source>
</evidence>
<evidence type="ECO:0000259" key="2">
    <source>
        <dbReference type="Pfam" id="PF00248"/>
    </source>
</evidence>
<dbReference type="InParanoid" id="A0A1C7NQG3"/>
<keyword evidence="4" id="KW-1185">Reference proteome</keyword>
<name>A0A1C7NQG3_9FUNG</name>
<proteinExistence type="predicted"/>
<feature type="domain" description="NADP-dependent oxidoreductase" evidence="2">
    <location>
        <begin position="25"/>
        <end position="339"/>
    </location>
</feature>
<dbReference type="STRING" id="101091.A0A1C7NQG3"/>
<evidence type="ECO:0000313" key="3">
    <source>
        <dbReference type="EMBL" id="OBZ91365.1"/>
    </source>
</evidence>
<dbReference type="FunFam" id="3.20.20.100:FF:000004">
    <property type="entry name" value="Oxidoreductase, aldo/keto reductase"/>
    <property type="match status" value="1"/>
</dbReference>
<dbReference type="AlphaFoldDB" id="A0A1C7NQG3"/>
<keyword evidence="1" id="KW-0560">Oxidoreductase</keyword>
<dbReference type="InterPro" id="IPR050523">
    <property type="entry name" value="AKR_Detox_Biosynth"/>
</dbReference>
<dbReference type="EMBL" id="LUGH01000013">
    <property type="protein sequence ID" value="OBZ91365.1"/>
    <property type="molecule type" value="Genomic_DNA"/>
</dbReference>
<dbReference type="OrthoDB" id="37537at2759"/>
<dbReference type="InterPro" id="IPR023210">
    <property type="entry name" value="NADP_OxRdtase_dom"/>
</dbReference>
<sequence>MTSQTKPATKMQYVRLGNTGLRVSRICLGCMSYGNSRWSPWVKEEAESIADIKEAYNLGINFFDTADTYSNGDSERILGKALKEINAPRGRVVVATKVFAPVYDDTGFSSRDSVKNNPDMVNRHGLSRKHILDAVDASLERLGLDYIDLYQIHRLDTDTPMEEIMEALNDVVRSGKVRYIGASSMAAWQFQKLNNIAERHGWAKFVSMQNLYNMLYREEEREMAPYCLDAGIAWIPWSPLAMGELAGKNRGKTTRSDTWFSMKSMTATQAECNEVIVDRLEEIAKKHNATCAQVALAWQFTKPYVSSPIIGASKIEHLYDIVGSLDVKLSEEDVKYLEEPYTPKRAMF</sequence>
<dbReference type="GO" id="GO:0016491">
    <property type="term" value="F:oxidoreductase activity"/>
    <property type="evidence" value="ECO:0007669"/>
    <property type="project" value="UniProtKB-KW"/>
</dbReference>
<dbReference type="Pfam" id="PF00248">
    <property type="entry name" value="Aldo_ket_red"/>
    <property type="match status" value="1"/>
</dbReference>
<accession>A0A1C7NQG3</accession>
<comment type="caution">
    <text evidence="3">The sequence shown here is derived from an EMBL/GenBank/DDBJ whole genome shotgun (WGS) entry which is preliminary data.</text>
</comment>
<protein>
    <submittedName>
        <fullName evidence="3">Versiconal hemiacetal acetate reductase</fullName>
    </submittedName>
</protein>
<reference evidence="3 4" key="1">
    <citation type="submission" date="2016-03" db="EMBL/GenBank/DDBJ databases">
        <title>Choanephora cucurbitarum.</title>
        <authorList>
            <person name="Min B."/>
            <person name="Park H."/>
            <person name="Park J.-H."/>
            <person name="Shin H.-D."/>
            <person name="Choi I.-G."/>
        </authorList>
    </citation>
    <scope>NUCLEOTIDE SEQUENCE [LARGE SCALE GENOMIC DNA]</scope>
    <source>
        <strain evidence="3 4">KUS-F28377</strain>
    </source>
</reference>